<evidence type="ECO:0000313" key="3">
    <source>
        <dbReference type="Proteomes" id="UP000235554"/>
    </source>
</evidence>
<comment type="caution">
    <text evidence="2">The sequence shown here is derived from an EMBL/GenBank/DDBJ whole genome shotgun (WGS) entry which is preliminary data.</text>
</comment>
<proteinExistence type="predicted"/>
<reference evidence="3" key="1">
    <citation type="submission" date="2016-07" db="EMBL/GenBank/DDBJ databases">
        <title>Nontailed viruses are major unrecognized killers of bacteria in the ocean.</title>
        <authorList>
            <person name="Kauffman K."/>
            <person name="Hussain F."/>
            <person name="Yang J."/>
            <person name="Arevalo P."/>
            <person name="Brown J."/>
            <person name="Cutler M."/>
            <person name="Kelly L."/>
            <person name="Polz M.F."/>
        </authorList>
    </citation>
    <scope>NUCLEOTIDE SEQUENCE [LARGE SCALE GENOMIC DNA]</scope>
    <source>
        <strain evidence="3">10N.261.48.A1</strain>
    </source>
</reference>
<protein>
    <recommendedName>
        <fullName evidence="1">Phage tail fibre protein N-terminal domain-containing protein</fullName>
    </recommendedName>
</protein>
<dbReference type="SUPFAM" id="SSF88874">
    <property type="entry name" value="Receptor-binding domain of short tail fibre protein gp12"/>
    <property type="match status" value="1"/>
</dbReference>
<evidence type="ECO:0000259" key="1">
    <source>
        <dbReference type="Pfam" id="PF12571"/>
    </source>
</evidence>
<evidence type="ECO:0000313" key="2">
    <source>
        <dbReference type="EMBL" id="PMM60636.1"/>
    </source>
</evidence>
<feature type="domain" description="Phage tail fibre protein N-terminal" evidence="1">
    <location>
        <begin position="7"/>
        <end position="149"/>
    </location>
</feature>
<dbReference type="RefSeq" id="WP_102554795.1">
    <property type="nucleotide sequence ID" value="NZ_MCZJ01000010.1"/>
</dbReference>
<gene>
    <name evidence="2" type="ORF">BCT50_22030</name>
</gene>
<accession>A0A855ISI7</accession>
<dbReference type="Proteomes" id="UP000235554">
    <property type="component" value="Unassembled WGS sequence"/>
</dbReference>
<dbReference type="Pfam" id="PF12571">
    <property type="entry name" value="Phage_tail_fib"/>
    <property type="match status" value="1"/>
</dbReference>
<name>A0A855ISI7_9VIBR</name>
<dbReference type="AlphaFoldDB" id="A0A855ISI7"/>
<sequence length="354" mass="38573">MANTDTDLRCYLTNAGIAAENNAIQLGRKLPIKEMVFGSGVLADGEDPSNQTTMISEQFKVPCAMITHSDNPTLLTFKGDIPVDVGGFNINEVAIRLEDGTIYGYARGTGDYKPTPEQGATESIRYVVDMYSTNVTVIECKVDLSNVYADYEDLETLKSESEQALNEHKEASDPHSQYCQLESMVGIISAFHTAGEKRGWIDANGGLLSRVTDKLLWDYAVSAKMVISQSHKSSAPIANAMKFGDGDGVSTFTLPNHYLGHFVRGAPVGVVHGETQDDAIRELSGSLFVYDDSPNAESGVFNSSEIRIGITPLGTPINGYRKRVEFNASNQVNTASENRPYTANLSIKIHRGWV</sequence>
<dbReference type="InterPro" id="IPR022225">
    <property type="entry name" value="Phage_tail_fibre_N"/>
</dbReference>
<organism evidence="2 3">
    <name type="scientific">Vibrio lentus</name>
    <dbReference type="NCBI Taxonomy" id="136468"/>
    <lineage>
        <taxon>Bacteria</taxon>
        <taxon>Pseudomonadati</taxon>
        <taxon>Pseudomonadota</taxon>
        <taxon>Gammaproteobacteria</taxon>
        <taxon>Vibrionales</taxon>
        <taxon>Vibrionaceae</taxon>
        <taxon>Vibrio</taxon>
    </lineage>
</organism>
<dbReference type="EMBL" id="MCZJ01000010">
    <property type="protein sequence ID" value="PMM60636.1"/>
    <property type="molecule type" value="Genomic_DNA"/>
</dbReference>